<keyword evidence="8" id="KW-1185">Reference proteome</keyword>
<dbReference type="SUPFAM" id="SSF49899">
    <property type="entry name" value="Concanavalin A-like lectins/glucanases"/>
    <property type="match status" value="3"/>
</dbReference>
<dbReference type="Pfam" id="PF13385">
    <property type="entry name" value="Laminin_G_3"/>
    <property type="match status" value="3"/>
</dbReference>
<evidence type="ECO:0000256" key="3">
    <source>
        <dbReference type="ARBA" id="ARBA00023157"/>
    </source>
</evidence>
<dbReference type="Pfam" id="PF00041">
    <property type="entry name" value="fn3"/>
    <property type="match status" value="1"/>
</dbReference>
<dbReference type="Pfam" id="PF08757">
    <property type="entry name" value="CotH"/>
    <property type="match status" value="1"/>
</dbReference>
<evidence type="ECO:0000313" key="7">
    <source>
        <dbReference type="EMBL" id="MCF1750126.1"/>
    </source>
</evidence>
<proteinExistence type="predicted"/>
<dbReference type="Pfam" id="PF18998">
    <property type="entry name" value="Flg_new_2"/>
    <property type="match status" value="1"/>
</dbReference>
<dbReference type="Pfam" id="PF00932">
    <property type="entry name" value="LTD"/>
    <property type="match status" value="1"/>
</dbReference>
<dbReference type="Gene3D" id="2.60.40.1220">
    <property type="match status" value="1"/>
</dbReference>
<dbReference type="InterPro" id="IPR036116">
    <property type="entry name" value="FN3_sf"/>
</dbReference>
<feature type="domain" description="LTD" evidence="6">
    <location>
        <begin position="1318"/>
        <end position="1467"/>
    </location>
</feature>
<dbReference type="InterPro" id="IPR006558">
    <property type="entry name" value="LamG-like"/>
</dbReference>
<dbReference type="InterPro" id="IPR003961">
    <property type="entry name" value="FN3_dom"/>
</dbReference>
<dbReference type="Pfam" id="PF05345">
    <property type="entry name" value="He_PIG"/>
    <property type="match status" value="7"/>
</dbReference>
<evidence type="ECO:0000259" key="5">
    <source>
        <dbReference type="PROSITE" id="PS50853"/>
    </source>
</evidence>
<dbReference type="InterPro" id="IPR006644">
    <property type="entry name" value="Cadg"/>
</dbReference>
<keyword evidence="3" id="KW-1015">Disulfide bond</keyword>
<dbReference type="SMART" id="SM00560">
    <property type="entry name" value="LamGL"/>
    <property type="match status" value="3"/>
</dbReference>
<evidence type="ECO:0000256" key="2">
    <source>
        <dbReference type="ARBA" id="ARBA00022729"/>
    </source>
</evidence>
<dbReference type="InterPro" id="IPR044060">
    <property type="entry name" value="Bacterial_rp_domain"/>
</dbReference>
<dbReference type="RefSeq" id="WP_234860252.1">
    <property type="nucleotide sequence ID" value="NZ_JAKEVZ010000002.1"/>
</dbReference>
<dbReference type="PANTHER" id="PTHR21559:SF21">
    <property type="entry name" value="DYSTROGLYCAN 1"/>
    <property type="match status" value="1"/>
</dbReference>
<dbReference type="Pfam" id="PF13205">
    <property type="entry name" value="Big_5"/>
    <property type="match status" value="1"/>
</dbReference>
<dbReference type="InterPro" id="IPR059177">
    <property type="entry name" value="GH29D-like_dom"/>
</dbReference>
<keyword evidence="4" id="KW-0966">Cell projection</keyword>
<dbReference type="SMART" id="SM00060">
    <property type="entry name" value="FN3"/>
    <property type="match status" value="5"/>
</dbReference>
<dbReference type="PANTHER" id="PTHR21559">
    <property type="entry name" value="DYSTROGLYCAN-RELATED"/>
    <property type="match status" value="1"/>
</dbReference>
<dbReference type="SMART" id="SM00282">
    <property type="entry name" value="LamG"/>
    <property type="match status" value="3"/>
</dbReference>
<dbReference type="InterPro" id="IPR001791">
    <property type="entry name" value="Laminin_G"/>
</dbReference>
<dbReference type="InterPro" id="IPR036415">
    <property type="entry name" value="Lamin_tail_dom_sf"/>
</dbReference>
<comment type="caution">
    <text evidence="7">The sequence shown here is derived from an EMBL/GenBank/DDBJ whole genome shotgun (WGS) entry which is preliminary data.</text>
</comment>
<accession>A0ABS9BSK8</accession>
<comment type="subcellular location">
    <subcellularLocation>
        <location evidence="1">Cell projection</location>
    </subcellularLocation>
</comment>
<dbReference type="InterPro" id="IPR015919">
    <property type="entry name" value="Cadherin-like_sf"/>
</dbReference>
<dbReference type="PROSITE" id="PS51841">
    <property type="entry name" value="LTD"/>
    <property type="match status" value="1"/>
</dbReference>
<dbReference type="InterPro" id="IPR032812">
    <property type="entry name" value="SbsA_Ig"/>
</dbReference>
<dbReference type="SUPFAM" id="SSF49313">
    <property type="entry name" value="Cadherin-like"/>
    <property type="match status" value="7"/>
</dbReference>
<feature type="domain" description="Fibronectin type-III" evidence="5">
    <location>
        <begin position="2184"/>
        <end position="2276"/>
    </location>
</feature>
<feature type="domain" description="Fibronectin type-III" evidence="5">
    <location>
        <begin position="2802"/>
        <end position="2898"/>
    </location>
</feature>
<dbReference type="Proteomes" id="UP001201449">
    <property type="component" value="Unassembled WGS sequence"/>
</dbReference>
<dbReference type="EMBL" id="JAKEVZ010000002">
    <property type="protein sequence ID" value="MCF1750126.1"/>
    <property type="molecule type" value="Genomic_DNA"/>
</dbReference>
<sequence>MKTIFRSKGIILFIISFSMFFPDFGNNVYAIKMGVPFGKTLDANEAPSVFSAIPAQSAVVGAPFSFAFQENTFEDPDGDPLAYTAQLEGGNPLPLWLSFDPATRTFSGTPASGDTGAFTVVVTADDSNGGTVSADFALSVSEPNAPPAVANPIPAKSALVGQAFSFQFAENTFSDPNSDLLLYTAQVQGGSPLPAWLSFDAGTRTFSGTPASGDVGAFTVVVTADDSNGGTVSTDFLLSVAEPNAPPTVANPLAAQSALVGQPFTFQFDENTFSDPNSDLLAYSAQLQGGSPLPLWLSFDPATRTFSGTPASGDTGAFTVVVTADDSNGGTVSTDFLLSVAEPNTPPTVANPLAAQSALVGQPFTFQFDENTFSDPNSDLLAYSAQLQGGSTLPAWLSFDPATRTFSGTPAAEDVGAITVEVTADDANGGNVSTAFLLSVAEPNAPPTVLNPILAQSASVGTTFTFQFAANTFDDANSDALSYFAQLQGGNPLPLWLSFDAGTRTFSGTPASGDVGAFTVVVTADDSNGGTVSTDFLLSVAEPNAPPTVANPLAAQSALVGQPFTFQFDENTFSDPNSDVLLYTAQLQGGSPLPAWLSFDAGTRTFSGTPASGDVGAFTVVVTADDSNGGTVSTDFLLSVAEPNAPPTLAFPIPNQSASVGTAFSFTFDASTFSDPNGDALSYTALLLGGNPLPAWLSFSPSTRTFSGSPTLADLSPLSIEISANDGKGGAVATIFEISITGLPTTNSLVHYWNFNNSASLNELLTPSGSLVAGASITHMAGGTSIIAFAEGTGQNFSVENINARNSDPSGTHLRFNNPIGGGLEFAIPTTGFESIIVRFATRRSGQGAGIQHWSYSLDGENFVLFRSITVFDANPRLEILNFTQISGADNNPNFKLRVAFEQGAGGTAGNNRFDNFTIDANAIGGIDLNPPTAIFEPLNGTVEVATNTNLSIVFSEPVRLIDNSPVDPGLLPYVELRLDNQSGALVPFNAIFSNNTLTITPSNSLAAGQTYYFALLGGFIEDLSDNALANTQSISFTTKAALNLSLVHYWNFNNSSTLESLLTPSTSVVSGSSISHLPGGTSIIAFAEGTGQNFNVANLNARNGDPSGTHLRFNNPIGGELLFAIPTTGYNDAVVKFSTRRSGSGAGLQYWSYTLNGTDFIAFDTLTVLDADPVLHTFDFSENASVDNNANFKIKVSFAQGAGGTVGNNRFDNFTVDAAPINGPPTEVPGLTSLLGPSNNATSVPVLPSFSWSAAERATTYRLDVATDATFTNTVVSQILSATNYTLFVPLEYETLYHWRVQPANGQGEGPVSEVFTFTTEQAPAPILIAVNEIMASNVTTILDEDGDVSDWIELYNYGTEAYDLAGFGLSDSDSNPFKWVFPSYTIQPGEYLLVWASNKDRKNPSSPLHTNFAISSNGEPILLTSPSSVLVNRIDPLSSTADISRGRFPNGTGPLELFTQPTPGAANISDGGGPVVPLVAPIFSVPPGFYQSAVDLTISHPDPEAVVRYTLDGSEPTESSPIWTGLQTISDRSSQPNGISLIPTNFITGGRGWYPPSETIKKATVIRAKAFKSGGSESPIKTGTYFVLPGHSYSLPVVSIVTNPANLFDETIGLYVPGATYVEGNDGSGNYYQSGDLWERPASMEMYGQGFDFQQNIAIRINGNFTRRFPQKSLRIYAKGEPGKSSLDYPIFVNPDRTGFQRLILRNFGNDWGATLMTDALSQTLAKHMNLDYQHFRTSVVFINGEYWGLHNFRERYDKYYFQRIYGVDPDNIDYLENQYIADEGDNTNYLQFVNFFENNDLSLPENYEEMGRRMDIENYIDYYVTEIFVNNNDWPQNNLEYWRARVPFNPNAPKGQDGRWRWVIKDLDRSFGRIISNDFNMMNWATNGSSNWATSLFRNLLENDEFKHMFINRMADQLNSGFRKERILQLVDSIQTIMQPEVPEHTRRWNQPSSLNAWLNRIQEVKNFVAVREGFVRQHISDYFGLGGSATVRLEVSDPQAGSVQINSIAIKNGTTGLQEGALYPWTGTYFKNVPITLKALPNPGYALSHWVINGAVDARQEASFALTADSQVTAVFVSSNRFSTSLVAPQNNSFGAGANPNFVWTNVPNVSSYRLQVSLTPGMDQLVFDQSGLTGTSQTVTGLDLNQIYYWWVISTNASGQQDWSEVWRFSTAAEGVLSTPVLVGPANNSQDVPMSLTFVWNAVFGAERYRLQVSKDNTFMDLVVDDSNLATTIYPLSGLEEDRFYYWRVKAFRQGFESSWSAIGQFKTLNLPDLLEDMVGHWKMEEGTGSILIDHSGNGHNAVLQNTSGVTWSNGVIGLALNLNGFGGRYALVPHQTTLAFGNALTISTWIKPNTLGRHTIISKADGNGYELWLDINGNIEFRLNRGNSNAAYRLLSNFNYSGSVGQWIHVAATFDGRTMKIFVNGNPDISATYAPFGFATNSGDLTIGALGTIQRLNGSLDDLRLFKRALRDQEILTLYTGEPILPEVPTLATPSSGSSIANVTTLDLAWNSSEYATGYQIQVAFDGGFEDLILDLEVGAQTSATVSNLIPETTYFWRVRASNDAGYSEWSDTWNFDILSGGPQSNGLVGHWKMDEGSGNLFIDDSGNENDAVIQNTGGVFWSQGVIGQAVNLNGQSGRFAIASHSPSLEIDNAITIAAWVKPNSLHKGTIVQKSSGNGFEFWLDNNGQLEFRLNRGNNGSAYRIRSSYSYGQDVGKWIHLAATFDGTTSRIYVNGVENISANYAPFTIGTNSGNLVIGALGTIQRLNGAMDDLRLYERALSGGEILALMNVGAPLPETPQLVSPANNATGISAASVELAWANALFANGYSVQVATTAGFSTLIVDADVGNMLRFTPTGLLPATAYFWRVRAYNNEGESPWSETRTFTTAAAGPEPNGLAGHWKMDEGSGNLFVDDSGNGNNAVIQNTSGVTWSNGQIGQAVNLNGFSGRFGVAPHSTSLELPNAITVSAWVKPNTLHKGTVIQKENGNGFEFWLDSNGQLEFRLNRGNNGSTYRLRSNYNYTNFLGTWIHLAATFDGTTSRIYVNGVENISATYAPFTIGTNSGNLVIGALGTIQRLNGAMDDLRLYGRALSSVEIAQLAIPSQAMRVAGTERGDNSSNPNEENDTNLSEMFVGLEKPSILFPNPVDDVLQVRVFGYQDASIGVSIVDARGIPILDKPIEVQNGILRIDVGELNLKSGIHVLLLKHERTIETLKFLKK</sequence>
<dbReference type="InterPro" id="IPR013783">
    <property type="entry name" value="Ig-like_fold"/>
</dbReference>
<evidence type="ECO:0000313" key="8">
    <source>
        <dbReference type="Proteomes" id="UP001201449"/>
    </source>
</evidence>
<dbReference type="Gene3D" id="2.60.40.1260">
    <property type="entry name" value="Lamin Tail domain"/>
    <property type="match status" value="1"/>
</dbReference>
<dbReference type="SUPFAM" id="SSF49265">
    <property type="entry name" value="Fibronectin type III"/>
    <property type="match status" value="3"/>
</dbReference>
<keyword evidence="2" id="KW-0732">Signal</keyword>
<feature type="domain" description="Fibronectin type-III" evidence="5">
    <location>
        <begin position="1225"/>
        <end position="1324"/>
    </location>
</feature>
<dbReference type="SUPFAM" id="SSF74853">
    <property type="entry name" value="Lamin A/C globular tail domain"/>
    <property type="match status" value="1"/>
</dbReference>
<dbReference type="Gene3D" id="2.60.40.10">
    <property type="entry name" value="Immunoglobulins"/>
    <property type="match status" value="12"/>
</dbReference>
<dbReference type="InterPro" id="IPR001322">
    <property type="entry name" value="Lamin_tail_dom"/>
</dbReference>
<name>A0ABS9BSK8_9BACT</name>
<evidence type="ECO:0000256" key="4">
    <source>
        <dbReference type="ARBA" id="ARBA00023273"/>
    </source>
</evidence>
<evidence type="ECO:0000256" key="1">
    <source>
        <dbReference type="ARBA" id="ARBA00004316"/>
    </source>
</evidence>
<dbReference type="Pfam" id="PF13290">
    <property type="entry name" value="CHB_HEX_C_1"/>
    <property type="match status" value="1"/>
</dbReference>
<dbReference type="InterPro" id="IPR014755">
    <property type="entry name" value="Cu-Rt/internalin_Ig-like"/>
</dbReference>
<organism evidence="7 8">
    <name type="scientific">Mariniradius sediminis</name>
    <dbReference type="NCBI Taxonomy" id="2909237"/>
    <lineage>
        <taxon>Bacteria</taxon>
        <taxon>Pseudomonadati</taxon>
        <taxon>Bacteroidota</taxon>
        <taxon>Cytophagia</taxon>
        <taxon>Cytophagales</taxon>
        <taxon>Cyclobacteriaceae</taxon>
        <taxon>Mariniradius</taxon>
    </lineage>
</organism>
<reference evidence="7 8" key="1">
    <citation type="submission" date="2022-01" db="EMBL/GenBank/DDBJ databases">
        <title>Mariniradius saccharolyticus sp. nov., isolated from sediment of a river.</title>
        <authorList>
            <person name="Liu H."/>
        </authorList>
    </citation>
    <scope>NUCLEOTIDE SEQUENCE [LARGE SCALE GENOMIC DNA]</scope>
    <source>
        <strain evidence="7 8">RY-2</strain>
    </source>
</reference>
<gene>
    <name evidence="7" type="ORF">L0U89_03515</name>
</gene>
<feature type="domain" description="Fibronectin type-III" evidence="5">
    <location>
        <begin position="2491"/>
        <end position="2587"/>
    </location>
</feature>
<dbReference type="InterPro" id="IPR014867">
    <property type="entry name" value="Spore_coat_CotH_CotH2/3/7"/>
</dbReference>
<dbReference type="CDD" id="cd00063">
    <property type="entry name" value="FN3"/>
    <property type="match status" value="3"/>
</dbReference>
<dbReference type="Gene3D" id="2.60.120.200">
    <property type="match status" value="3"/>
</dbReference>
<dbReference type="SMART" id="SM00736">
    <property type="entry name" value="CADG"/>
    <property type="match status" value="7"/>
</dbReference>
<protein>
    <submittedName>
        <fullName evidence="7">Ig domain-containing protein</fullName>
    </submittedName>
</protein>
<evidence type="ECO:0000259" key="6">
    <source>
        <dbReference type="PROSITE" id="PS51841"/>
    </source>
</evidence>
<dbReference type="InterPro" id="IPR013320">
    <property type="entry name" value="ConA-like_dom_sf"/>
</dbReference>
<dbReference type="PROSITE" id="PS50853">
    <property type="entry name" value="FN3"/>
    <property type="match status" value="4"/>
</dbReference>